<evidence type="ECO:0000313" key="1">
    <source>
        <dbReference type="EMBL" id="AAQ59674.1"/>
    </source>
</evidence>
<dbReference type="EMBL" id="AE016825">
    <property type="protein sequence ID" value="AAQ59674.1"/>
    <property type="molecule type" value="Genomic_DNA"/>
</dbReference>
<name>Q7NWI7_CHRVO</name>
<organism evidence="1 2">
    <name type="scientific">Chromobacterium violaceum (strain ATCC 12472 / DSM 30191 / JCM 1249 / CCUG 213 / NBRC 12614 / NCIMB 9131 / NCTC 9757 / MK)</name>
    <dbReference type="NCBI Taxonomy" id="243365"/>
    <lineage>
        <taxon>Bacteria</taxon>
        <taxon>Pseudomonadati</taxon>
        <taxon>Pseudomonadota</taxon>
        <taxon>Betaproteobacteria</taxon>
        <taxon>Neisseriales</taxon>
        <taxon>Chromobacteriaceae</taxon>
        <taxon>Chromobacterium</taxon>
    </lineage>
</organism>
<evidence type="ECO:0000313" key="2">
    <source>
        <dbReference type="Proteomes" id="UP000001424"/>
    </source>
</evidence>
<dbReference type="KEGG" id="cvi:CV_2002"/>
<proteinExistence type="predicted"/>
<protein>
    <submittedName>
        <fullName evidence="1">Uncharacterized protein</fullName>
    </submittedName>
</protein>
<dbReference type="HOGENOM" id="CLU_1193106_0_0_4"/>
<gene>
    <name evidence="1" type="ordered locus">CV_2002</name>
</gene>
<accession>Q7NWI7</accession>
<dbReference type="AlphaFoldDB" id="Q7NWI7"/>
<keyword evidence="2" id="KW-1185">Reference proteome</keyword>
<sequence>MAGFTGNTPADRALAAGFNGGSVTESILHAWDWSSVPMVNMSNSSGVHYALGYHEEIVKAFDWNNAIGLGIMFWTSAAGATVANYGVAGPLPAVEPNTVLTYPCEGSSGTATGSTMEIDNLYPGYPGNFAGPPILVQTSPSSKIKLTSASLTNADRAEIPYYFALVNPESDPKHVLKPYQALVVPQSNLMANTRYNANITGTVNGMPFSRNFTFKTGTGSDPDSWASYRSAN</sequence>
<reference evidence="1 2" key="1">
    <citation type="journal article" date="2003" name="Proc. Natl. Acad. Sci. U.S.A.">
        <title>The complete genome sequence of Chromobacterium violaceum reveals remarkable and exploitable bacterial adaptability.</title>
        <authorList>
            <person name="Vasconcelos A.T.R."/>
            <person name="de Almeida D.F."/>
            <person name="Almeida F.C."/>
            <person name="de Almeida L.G.P."/>
            <person name="de Almeida R."/>
            <person name="Goncalves J.A.A."/>
            <person name="Andrade E.M."/>
            <person name="Antonio R.V."/>
            <person name="Araripe J."/>
            <person name="de Araujo M.F.F."/>
            <person name="Filho S.A."/>
            <person name="Azevedo V."/>
            <person name="Batista A.J."/>
            <person name="Bataus L.A.M."/>
            <person name="Batista J.S."/>
            <person name="Belo A."/>
            <person name="vander Berg C."/>
            <person name="Blamey J."/>
            <person name="Bogo M."/>
            <person name="Bonato S."/>
            <person name="Bordignon J."/>
            <person name="Brito C.A."/>
            <person name="Brocchi M."/>
            <person name="Burity H.A."/>
            <person name="Camargo A.A."/>
            <person name="Cardoso D.D.P."/>
            <person name="Carneiro N.P."/>
            <person name="Carraro D.M."/>
            <person name="Carvalho C.M.B."/>
            <person name="Cascardo J.C.M."/>
            <person name="Cavada B.S."/>
            <person name="Chueire L.M.O."/>
            <person name="Pasa T.B.C."/>
            <person name="Duran N."/>
            <person name="Fagundes N."/>
            <person name="Falcao C.L."/>
            <person name="Fantinatti F."/>
            <person name="Farias I.P."/>
            <person name="Felipe M.S.S."/>
            <person name="Ferrari L.P."/>
            <person name="Ferro J.A."/>
            <person name="Ferro M.I.T."/>
            <person name="Franco G.R."/>
            <person name="Freitas N.S.A."/>
            <person name="Furlan L.R."/>
            <person name="Gazzinelli R.T."/>
            <person name="Gomes E.A."/>
            <person name="Goncalves P.R."/>
            <person name="Grangeiro T.B."/>
            <person name="Grattapaglia D."/>
            <person name="Grisard E.C."/>
            <person name="Guimaraes C.T."/>
            <person name="Hanna E.S."/>
            <person name="Hungria M."/>
            <person name="Jardim S.N."/>
            <person name="Laurino J."/>
            <person name="Leoi L.C.T."/>
            <person name="Fassarella L."/>
            <person name="Lima A."/>
            <person name="Loureiro M.F."/>
            <person name="Lyra M.C.P."/>
            <person name="Macedo M."/>
            <person name="Madeira H.M.F."/>
            <person name="Manfio G.P."/>
            <person name="Maranhao A.Q."/>
            <person name="Martins W.S."/>
            <person name="di Mauro S.M.Z."/>
            <person name="de Medeiros S.R.B."/>
            <person name="Meissner R.D.V."/>
            <person name="Menck C.F.M."/>
            <person name="Moreira M.A.M."/>
            <person name="Nascimento F.F."/>
            <person name="Nicolas M.F."/>
            <person name="Oliveira J.G."/>
            <person name="Oliveira S.C."/>
            <person name="Paixao R.F.C."/>
            <person name="Parente J.A."/>
            <person name="Pedrosa F.O."/>
            <person name="Pena S.J.D."/>
            <person name="Perreira J.O."/>
            <person name="Perreira M."/>
            <person name="Pinto L.S.R.C."/>
            <person name="Pinto L.S."/>
            <person name="Porto J.I.R."/>
            <person name="Potrich D.P."/>
            <person name="Neto C.E.R."/>
            <person name="Reis A.M.M."/>
            <person name="Rigo L.U."/>
            <person name="Rondinelli E."/>
            <person name="dos Santos E.B.P."/>
            <person name="Santos F.R."/>
            <person name="Schneider M.P.C."/>
            <person name="Seuanez H.N."/>
            <person name="Silva A.M.R."/>
            <person name="da Silva A.L.C."/>
            <person name="Silva D.W."/>
            <person name="Silva R."/>
            <person name="Simoes I.C."/>
            <person name="Simon D."/>
            <person name="Soares C.M.A."/>
            <person name="Soares R.B.A."/>
            <person name="Souza E.M."/>
            <person name="Souza K.R.L."/>
            <person name="Souza R.C."/>
            <person name="Steffens M.B.R."/>
            <person name="Steindel M."/>
            <person name="Teixeira S.R."/>
            <person name="Urmenyi T."/>
            <person name="Vettore A."/>
            <person name="Wassem R."/>
            <person name="Zaha A."/>
            <person name="Simpson A.J.G."/>
        </authorList>
    </citation>
    <scope>NUCLEOTIDE SEQUENCE [LARGE SCALE GENOMIC DNA]</scope>
    <source>
        <strain evidence="2">ATCC 12472 / DSM 30191 / JCM 1249 / NBRC 12614 / NCIMB 9131 / NCTC 9757</strain>
    </source>
</reference>
<dbReference type="Proteomes" id="UP000001424">
    <property type="component" value="Chromosome"/>
</dbReference>
<dbReference type="STRING" id="243365.CV_2002"/>